<evidence type="ECO:0000313" key="4">
    <source>
        <dbReference type="Proteomes" id="UP000190423"/>
    </source>
</evidence>
<dbReference type="InterPro" id="IPR001387">
    <property type="entry name" value="Cro/C1-type_HTH"/>
</dbReference>
<name>A0A1T4JJ82_TREPO</name>
<dbReference type="CDD" id="cd00093">
    <property type="entry name" value="HTH_XRE"/>
    <property type="match status" value="1"/>
</dbReference>
<dbReference type="SMART" id="SM00530">
    <property type="entry name" value="HTH_XRE"/>
    <property type="match status" value="1"/>
</dbReference>
<dbReference type="Proteomes" id="UP000190423">
    <property type="component" value="Unassembled WGS sequence"/>
</dbReference>
<accession>A0A1T4JJ82</accession>
<dbReference type="InterPro" id="IPR010982">
    <property type="entry name" value="Lambda_DNA-bd_dom_sf"/>
</dbReference>
<organism evidence="3 4">
    <name type="scientific">Treponema porcinum</name>
    <dbReference type="NCBI Taxonomy" id="261392"/>
    <lineage>
        <taxon>Bacteria</taxon>
        <taxon>Pseudomonadati</taxon>
        <taxon>Spirochaetota</taxon>
        <taxon>Spirochaetia</taxon>
        <taxon>Spirochaetales</taxon>
        <taxon>Treponemataceae</taxon>
        <taxon>Treponema</taxon>
    </lineage>
</organism>
<dbReference type="PANTHER" id="PTHR46558:SF11">
    <property type="entry name" value="HTH-TYPE TRANSCRIPTIONAL REGULATOR XRE"/>
    <property type="match status" value="1"/>
</dbReference>
<dbReference type="Gene3D" id="1.10.260.40">
    <property type="entry name" value="lambda repressor-like DNA-binding domains"/>
    <property type="match status" value="1"/>
</dbReference>
<protein>
    <submittedName>
        <fullName evidence="3">DNA-binding transcriptional regulator, XRE-family HTH domain</fullName>
    </submittedName>
</protein>
<dbReference type="AlphaFoldDB" id="A0A1T4JJ82"/>
<evidence type="ECO:0000259" key="2">
    <source>
        <dbReference type="PROSITE" id="PS50943"/>
    </source>
</evidence>
<proteinExistence type="predicted"/>
<keyword evidence="1 3" id="KW-0238">DNA-binding</keyword>
<dbReference type="PROSITE" id="PS50943">
    <property type="entry name" value="HTH_CROC1"/>
    <property type="match status" value="1"/>
</dbReference>
<dbReference type="GeneID" id="78315698"/>
<dbReference type="RefSeq" id="WP_078932307.1">
    <property type="nucleotide sequence ID" value="NZ_FUWG01000003.1"/>
</dbReference>
<evidence type="ECO:0000313" key="3">
    <source>
        <dbReference type="EMBL" id="SJZ30117.1"/>
    </source>
</evidence>
<gene>
    <name evidence="3" type="ORF">SAMN02745149_00378</name>
</gene>
<dbReference type="EMBL" id="FUWG01000003">
    <property type="protein sequence ID" value="SJZ30117.1"/>
    <property type="molecule type" value="Genomic_DNA"/>
</dbReference>
<dbReference type="Pfam" id="PF01381">
    <property type="entry name" value="HTH_3"/>
    <property type="match status" value="1"/>
</dbReference>
<keyword evidence="4" id="KW-1185">Reference proteome</keyword>
<dbReference type="PANTHER" id="PTHR46558">
    <property type="entry name" value="TRACRIPTIONAL REGULATORY PROTEIN-RELATED-RELATED"/>
    <property type="match status" value="1"/>
</dbReference>
<feature type="domain" description="HTH cro/C1-type" evidence="2">
    <location>
        <begin position="6"/>
        <end position="60"/>
    </location>
</feature>
<dbReference type="STRING" id="261392.SAMN02745149_00378"/>
<evidence type="ECO:0000256" key="1">
    <source>
        <dbReference type="ARBA" id="ARBA00023125"/>
    </source>
</evidence>
<sequence>MINKRIRELRLSRGMSQPELAAKLGVSKQCISNWENDNIQPSIEMLIAISRFFMVSTDYLLGIDNKKYIEVSMLTEKQIAHIQMIIEDISAEKK</sequence>
<reference evidence="3 4" key="1">
    <citation type="submission" date="2017-02" db="EMBL/GenBank/DDBJ databases">
        <authorList>
            <person name="Peterson S.W."/>
        </authorList>
    </citation>
    <scope>NUCLEOTIDE SEQUENCE [LARGE SCALE GENOMIC DNA]</scope>
    <source>
        <strain evidence="3 4">ATCC BAA-908</strain>
    </source>
</reference>
<dbReference type="SUPFAM" id="SSF47413">
    <property type="entry name" value="lambda repressor-like DNA-binding domains"/>
    <property type="match status" value="1"/>
</dbReference>
<dbReference type="OrthoDB" id="361642at2"/>
<dbReference type="GO" id="GO:0003677">
    <property type="term" value="F:DNA binding"/>
    <property type="evidence" value="ECO:0007669"/>
    <property type="project" value="UniProtKB-KW"/>
</dbReference>